<dbReference type="InterPro" id="IPR004559">
    <property type="entry name" value="HemW-like"/>
</dbReference>
<dbReference type="SFLD" id="SFLDS00029">
    <property type="entry name" value="Radical_SAM"/>
    <property type="match status" value="1"/>
</dbReference>
<keyword evidence="8 9" id="KW-0143">Chaperone</keyword>
<dbReference type="STRING" id="1123382.SAMN02745221_01109"/>
<keyword evidence="3 9" id="KW-0349">Heme</keyword>
<dbReference type="Pfam" id="PF04055">
    <property type="entry name" value="Radical_SAM"/>
    <property type="match status" value="1"/>
</dbReference>
<keyword evidence="7 9" id="KW-0411">Iron-sulfur</keyword>
<evidence type="ECO:0000256" key="2">
    <source>
        <dbReference type="ARBA" id="ARBA00017228"/>
    </source>
</evidence>
<dbReference type="InterPro" id="IPR034505">
    <property type="entry name" value="Coproporphyrinogen-III_oxidase"/>
</dbReference>
<dbReference type="SFLD" id="SFLDG01065">
    <property type="entry name" value="anaerobic_coproporphyrinogen-I"/>
    <property type="match status" value="1"/>
</dbReference>
<dbReference type="SFLD" id="SFLDG01082">
    <property type="entry name" value="B12-binding_domain_containing"/>
    <property type="match status" value="1"/>
</dbReference>
<evidence type="ECO:0000256" key="9">
    <source>
        <dbReference type="RuleBase" id="RU364116"/>
    </source>
</evidence>
<evidence type="ECO:0000259" key="10">
    <source>
        <dbReference type="PROSITE" id="PS51918"/>
    </source>
</evidence>
<evidence type="ECO:0000256" key="7">
    <source>
        <dbReference type="ARBA" id="ARBA00023014"/>
    </source>
</evidence>
<dbReference type="Proteomes" id="UP000242329">
    <property type="component" value="Unassembled WGS sequence"/>
</dbReference>
<dbReference type="OrthoDB" id="9808022at2"/>
<dbReference type="GO" id="GO:0005737">
    <property type="term" value="C:cytoplasm"/>
    <property type="evidence" value="ECO:0007669"/>
    <property type="project" value="UniProtKB-SubCell"/>
</dbReference>
<gene>
    <name evidence="11" type="ORF">SAMN02745221_01109</name>
</gene>
<evidence type="ECO:0000313" key="12">
    <source>
        <dbReference type="Proteomes" id="UP000242329"/>
    </source>
</evidence>
<dbReference type="InterPro" id="IPR013785">
    <property type="entry name" value="Aldolase_TIM"/>
</dbReference>
<dbReference type="InterPro" id="IPR010723">
    <property type="entry name" value="HemN_C"/>
</dbReference>
<evidence type="ECO:0000256" key="8">
    <source>
        <dbReference type="ARBA" id="ARBA00023186"/>
    </source>
</evidence>
<dbReference type="AlphaFoldDB" id="A0A1M5N6S7"/>
<comment type="function">
    <text evidence="9">Probably acts as a heme chaperone, transferring heme to an unknown acceptor. Binds one molecule of heme per monomer, possibly covalently. Binds 1 [4Fe-4S] cluster. The cluster is coordinated with 3 cysteines and an exchangeable S-adenosyl-L-methionine.</text>
</comment>
<dbReference type="Pfam" id="PF06969">
    <property type="entry name" value="HemN_C"/>
    <property type="match status" value="1"/>
</dbReference>
<dbReference type="Gene3D" id="3.20.20.70">
    <property type="entry name" value="Aldolase class I"/>
    <property type="match status" value="1"/>
</dbReference>
<dbReference type="GO" id="GO:0006779">
    <property type="term" value="P:porphyrin-containing compound biosynthetic process"/>
    <property type="evidence" value="ECO:0007669"/>
    <property type="project" value="InterPro"/>
</dbReference>
<accession>A0A1M5N6S7</accession>
<evidence type="ECO:0000256" key="4">
    <source>
        <dbReference type="ARBA" id="ARBA00022691"/>
    </source>
</evidence>
<keyword evidence="9" id="KW-0004">4Fe-4S</keyword>
<reference evidence="12" key="1">
    <citation type="submission" date="2016-11" db="EMBL/GenBank/DDBJ databases">
        <authorList>
            <person name="Varghese N."/>
            <person name="Submissions S."/>
        </authorList>
    </citation>
    <scope>NUCLEOTIDE SEQUENCE [LARGE SCALE GENOMIC DNA]</scope>
    <source>
        <strain evidence="12">DSM 11003</strain>
    </source>
</reference>
<feature type="domain" description="Radical SAM core" evidence="10">
    <location>
        <begin position="2"/>
        <end position="238"/>
    </location>
</feature>
<dbReference type="SFLD" id="SFLDF00562">
    <property type="entry name" value="HemN-like__clustered_with_heat"/>
    <property type="match status" value="1"/>
</dbReference>
<name>A0A1M5N6S7_9FIRM</name>
<evidence type="ECO:0000256" key="3">
    <source>
        <dbReference type="ARBA" id="ARBA00022617"/>
    </source>
</evidence>
<evidence type="ECO:0000313" key="11">
    <source>
        <dbReference type="EMBL" id="SHG85296.1"/>
    </source>
</evidence>
<dbReference type="PANTHER" id="PTHR13932:SF5">
    <property type="entry name" value="RADICAL S-ADENOSYL METHIONINE DOMAIN-CONTAINING PROTEIN 1, MITOCHONDRIAL"/>
    <property type="match status" value="1"/>
</dbReference>
<dbReference type="GO" id="GO:0046872">
    <property type="term" value="F:metal ion binding"/>
    <property type="evidence" value="ECO:0007669"/>
    <property type="project" value="UniProtKB-UniRule"/>
</dbReference>
<dbReference type="SMART" id="SM00729">
    <property type="entry name" value="Elp3"/>
    <property type="match status" value="1"/>
</dbReference>
<dbReference type="PROSITE" id="PS51918">
    <property type="entry name" value="RADICAL_SAM"/>
    <property type="match status" value="1"/>
</dbReference>
<comment type="subcellular location">
    <subcellularLocation>
        <location evidence="9">Cytoplasm</location>
    </subcellularLocation>
</comment>
<dbReference type="InterPro" id="IPR006638">
    <property type="entry name" value="Elp3/MiaA/NifB-like_rSAM"/>
</dbReference>
<evidence type="ECO:0000256" key="1">
    <source>
        <dbReference type="ARBA" id="ARBA00006100"/>
    </source>
</evidence>
<dbReference type="NCBIfam" id="TIGR00539">
    <property type="entry name" value="hemN_rel"/>
    <property type="match status" value="1"/>
</dbReference>
<comment type="similarity">
    <text evidence="1">Belongs to the anaerobic coproporphyrinogen-III oxidase family. HemW subfamily.</text>
</comment>
<dbReference type="InterPro" id="IPR007197">
    <property type="entry name" value="rSAM"/>
</dbReference>
<dbReference type="CDD" id="cd01335">
    <property type="entry name" value="Radical_SAM"/>
    <property type="match status" value="1"/>
</dbReference>
<dbReference type="PANTHER" id="PTHR13932">
    <property type="entry name" value="COPROPORPHYRINIGEN III OXIDASE"/>
    <property type="match status" value="1"/>
</dbReference>
<proteinExistence type="inferred from homology"/>
<evidence type="ECO:0000256" key="6">
    <source>
        <dbReference type="ARBA" id="ARBA00023004"/>
    </source>
</evidence>
<dbReference type="GO" id="GO:0051539">
    <property type="term" value="F:4 iron, 4 sulfur cluster binding"/>
    <property type="evidence" value="ECO:0007669"/>
    <property type="project" value="UniProtKB-UniRule"/>
</dbReference>
<keyword evidence="4 9" id="KW-0949">S-adenosyl-L-methionine</keyword>
<dbReference type="EMBL" id="FQWY01000015">
    <property type="protein sequence ID" value="SHG85296.1"/>
    <property type="molecule type" value="Genomic_DNA"/>
</dbReference>
<keyword evidence="6 9" id="KW-0408">Iron</keyword>
<dbReference type="RefSeq" id="WP_084728354.1">
    <property type="nucleotide sequence ID" value="NZ_FQWY01000015.1"/>
</dbReference>
<protein>
    <recommendedName>
        <fullName evidence="2 9">Heme chaperone HemW</fullName>
    </recommendedName>
</protein>
<keyword evidence="12" id="KW-1185">Reference proteome</keyword>
<dbReference type="InterPro" id="IPR058240">
    <property type="entry name" value="rSAM_sf"/>
</dbReference>
<dbReference type="SFLD" id="SFLDF00288">
    <property type="entry name" value="HemN-like__clustered_with_nucl"/>
    <property type="match status" value="1"/>
</dbReference>
<sequence length="385" mass="44292">MEGMNREWGIYIHIPFCLRKCSYCDFYSETAFDEETLNAYVRALLREIDLVEIKEEMDLVSVYIGGGTPSLLKGEHIDLLLRKIKDRCGLKDEAEITIEANPATLDESRICRFYEAGVNRFSLGVQSFVDEELKTLSRMHNAGEVWQTVEALQRAGVKNYNLDLIYGIPGQTEASWRYSLKKAVDCSPSHISAYLLQLNEEVPMAKAVRRGELRLLPEEKERSLYYLAIDYLNRHGFEQYEISNFCRDRLVCRHNLVYWRAGEYIGLGAGAVSYLNGRRFLNIPSVAGYIKNLQQGLLPAREELEYMATREEKALDAIILGLRLCRGINLAEFKERFGIDIGEKYKNIIRRYEEEKLLAVEDGYMYLTQKGYFLSNQVLIGFIGG</sequence>
<dbReference type="GO" id="GO:0004109">
    <property type="term" value="F:coproporphyrinogen oxidase activity"/>
    <property type="evidence" value="ECO:0007669"/>
    <property type="project" value="InterPro"/>
</dbReference>
<organism evidence="11 12">
    <name type="scientific">Thermosyntropha lipolytica DSM 11003</name>
    <dbReference type="NCBI Taxonomy" id="1123382"/>
    <lineage>
        <taxon>Bacteria</taxon>
        <taxon>Bacillati</taxon>
        <taxon>Bacillota</taxon>
        <taxon>Clostridia</taxon>
        <taxon>Eubacteriales</taxon>
        <taxon>Syntrophomonadaceae</taxon>
        <taxon>Thermosyntropha</taxon>
    </lineage>
</organism>
<keyword evidence="9" id="KW-0963">Cytoplasm</keyword>
<evidence type="ECO:0000256" key="5">
    <source>
        <dbReference type="ARBA" id="ARBA00022723"/>
    </source>
</evidence>
<dbReference type="SUPFAM" id="SSF102114">
    <property type="entry name" value="Radical SAM enzymes"/>
    <property type="match status" value="1"/>
</dbReference>
<keyword evidence="5 9" id="KW-0479">Metal-binding</keyword>